<dbReference type="GO" id="GO:0016020">
    <property type="term" value="C:membrane"/>
    <property type="evidence" value="ECO:0007669"/>
    <property type="project" value="UniProtKB-SubCell"/>
</dbReference>
<keyword evidence="3" id="KW-0433">Leucine-rich repeat</keyword>
<evidence type="ECO:0000256" key="7">
    <source>
        <dbReference type="ARBA" id="ARBA00038043"/>
    </source>
</evidence>
<dbReference type="Pfam" id="PF00560">
    <property type="entry name" value="LRR_1"/>
    <property type="match status" value="2"/>
</dbReference>
<dbReference type="Proteomes" id="UP001161247">
    <property type="component" value="Chromosome 3"/>
</dbReference>
<evidence type="ECO:0000256" key="3">
    <source>
        <dbReference type="ARBA" id="ARBA00022614"/>
    </source>
</evidence>
<dbReference type="FunFam" id="3.80.10.10:FF:000400">
    <property type="entry name" value="Nuclear pore complex protein NUP107"/>
    <property type="match status" value="1"/>
</dbReference>
<name>A0AAV1CXM6_OLDCO</name>
<dbReference type="InterPro" id="IPR001611">
    <property type="entry name" value="Leu-rich_rpt"/>
</dbReference>
<evidence type="ECO:0000259" key="8">
    <source>
        <dbReference type="Pfam" id="PF08263"/>
    </source>
</evidence>
<accession>A0AAV1CXM6</accession>
<evidence type="ECO:0000313" key="10">
    <source>
        <dbReference type="Proteomes" id="UP001161247"/>
    </source>
</evidence>
<sequence>MRSCTTQINKKMAISTSTFFRTILSLSLFLFVFSLPSPSLAAAKCNANDKAALLQIKAAMNNAYYLASWDPNTDCCSWYDVTCDSSGRVTRLEIFDDTDVTGSISPAIGNLPYLNFIDINALPKLSGSIPSSITKLTRLTFLRLKGNNLSGPIPTAIGNLNKLTFLDVSSNSLSGSIPASATKLTNLDAFHFENNNLCGAIPQGGKLQSFGTSPYDNNKCLCGAPLTPCK</sequence>
<comment type="similarity">
    <text evidence="7">Belongs to the polygalacturonase-inhibiting protein family.</text>
</comment>
<evidence type="ECO:0000256" key="6">
    <source>
        <dbReference type="ARBA" id="ARBA00023136"/>
    </source>
</evidence>
<dbReference type="InterPro" id="IPR032675">
    <property type="entry name" value="LRR_dom_sf"/>
</dbReference>
<dbReference type="AlphaFoldDB" id="A0AAV1CXM6"/>
<keyword evidence="4" id="KW-0732">Signal</keyword>
<keyword evidence="5" id="KW-0677">Repeat</keyword>
<proteinExistence type="inferred from homology"/>
<dbReference type="Pfam" id="PF08263">
    <property type="entry name" value="LRRNT_2"/>
    <property type="match status" value="1"/>
</dbReference>
<dbReference type="InterPro" id="IPR051848">
    <property type="entry name" value="PGIP"/>
</dbReference>
<reference evidence="9" key="1">
    <citation type="submission" date="2023-03" db="EMBL/GenBank/DDBJ databases">
        <authorList>
            <person name="Julca I."/>
        </authorList>
    </citation>
    <scope>NUCLEOTIDE SEQUENCE</scope>
</reference>
<comment type="subcellular location">
    <subcellularLocation>
        <location evidence="1">Cell envelope</location>
    </subcellularLocation>
    <subcellularLocation>
        <location evidence="2">Membrane</location>
    </subcellularLocation>
</comment>
<protein>
    <submittedName>
        <fullName evidence="9">OLC1v1037042C1</fullName>
    </submittedName>
</protein>
<evidence type="ECO:0000256" key="2">
    <source>
        <dbReference type="ARBA" id="ARBA00004370"/>
    </source>
</evidence>
<keyword evidence="6" id="KW-0472">Membrane</keyword>
<dbReference type="InterPro" id="IPR013210">
    <property type="entry name" value="LRR_N_plant-typ"/>
</dbReference>
<evidence type="ECO:0000256" key="1">
    <source>
        <dbReference type="ARBA" id="ARBA00004196"/>
    </source>
</evidence>
<dbReference type="EMBL" id="OX459120">
    <property type="protein sequence ID" value="CAI9100111.1"/>
    <property type="molecule type" value="Genomic_DNA"/>
</dbReference>
<feature type="domain" description="Leucine-rich repeat-containing N-terminal plant-type" evidence="8">
    <location>
        <begin position="47"/>
        <end position="84"/>
    </location>
</feature>
<dbReference type="PANTHER" id="PTHR48059:SF4">
    <property type="entry name" value="POLYGALACTURONASE INHIBITOR 1-RELATED"/>
    <property type="match status" value="1"/>
</dbReference>
<dbReference type="PANTHER" id="PTHR48059">
    <property type="entry name" value="POLYGALACTURONASE INHIBITOR 1"/>
    <property type="match status" value="1"/>
</dbReference>
<evidence type="ECO:0000256" key="5">
    <source>
        <dbReference type="ARBA" id="ARBA00022737"/>
    </source>
</evidence>
<organism evidence="9 10">
    <name type="scientific">Oldenlandia corymbosa var. corymbosa</name>
    <dbReference type="NCBI Taxonomy" id="529605"/>
    <lineage>
        <taxon>Eukaryota</taxon>
        <taxon>Viridiplantae</taxon>
        <taxon>Streptophyta</taxon>
        <taxon>Embryophyta</taxon>
        <taxon>Tracheophyta</taxon>
        <taxon>Spermatophyta</taxon>
        <taxon>Magnoliopsida</taxon>
        <taxon>eudicotyledons</taxon>
        <taxon>Gunneridae</taxon>
        <taxon>Pentapetalae</taxon>
        <taxon>asterids</taxon>
        <taxon>lamiids</taxon>
        <taxon>Gentianales</taxon>
        <taxon>Rubiaceae</taxon>
        <taxon>Rubioideae</taxon>
        <taxon>Spermacoceae</taxon>
        <taxon>Hedyotis-Oldenlandia complex</taxon>
        <taxon>Oldenlandia</taxon>
    </lineage>
</organism>
<dbReference type="SUPFAM" id="SSF52058">
    <property type="entry name" value="L domain-like"/>
    <property type="match status" value="1"/>
</dbReference>
<dbReference type="Gene3D" id="3.80.10.10">
    <property type="entry name" value="Ribonuclease Inhibitor"/>
    <property type="match status" value="2"/>
</dbReference>
<keyword evidence="10" id="KW-1185">Reference proteome</keyword>
<gene>
    <name evidence="9" type="ORF">OLC1_LOCUS10016</name>
</gene>
<evidence type="ECO:0000313" key="9">
    <source>
        <dbReference type="EMBL" id="CAI9100111.1"/>
    </source>
</evidence>
<evidence type="ECO:0000256" key="4">
    <source>
        <dbReference type="ARBA" id="ARBA00022729"/>
    </source>
</evidence>